<dbReference type="SMART" id="SM00249">
    <property type="entry name" value="PHD"/>
    <property type="match status" value="1"/>
</dbReference>
<evidence type="ECO:0000259" key="5">
    <source>
        <dbReference type="SMART" id="SM00249"/>
    </source>
</evidence>
<feature type="region of interest" description="Disordered" evidence="4">
    <location>
        <begin position="73"/>
        <end position="103"/>
    </location>
</feature>
<keyword evidence="1" id="KW-0479">Metal-binding</keyword>
<dbReference type="Proteomes" id="UP001153292">
    <property type="component" value="Chromosome 14"/>
</dbReference>
<sequence>MTVCSACNKTIKSADKIICSRKTCSSHYHLCVNLTQENDKKQTAWTCPLCNNVRPKDTRDNSKTPVKALSPVELPTQHHASDEASTNVTFRKPTSTSGQEYNQNQELRNDIRAIIKEKLNYTLRALISTEFQTISGLETSVSFVSSQYEDLTKLMMSNSMSLNSLKDENSVLRGNLTARHQQWVRLQNVEIIDVPDDAEDDTANIVLSIAKHIGVDVATNDLEFDHRV</sequence>
<dbReference type="InterPro" id="IPR001965">
    <property type="entry name" value="Znf_PHD"/>
</dbReference>
<evidence type="ECO:0000313" key="6">
    <source>
        <dbReference type="EMBL" id="CAH0399623.1"/>
    </source>
</evidence>
<evidence type="ECO:0000313" key="7">
    <source>
        <dbReference type="Proteomes" id="UP001153292"/>
    </source>
</evidence>
<accession>A0ABN8AUC4</accession>
<reference evidence="6" key="1">
    <citation type="submission" date="2021-12" db="EMBL/GenBank/DDBJ databases">
        <authorList>
            <person name="King R."/>
        </authorList>
    </citation>
    <scope>NUCLEOTIDE SEQUENCE</scope>
</reference>
<name>A0ABN8AUC4_CHISP</name>
<protein>
    <recommendedName>
        <fullName evidence="5">Zinc finger PHD-type domain-containing protein</fullName>
    </recommendedName>
</protein>
<feature type="compositionally biased region" description="Polar residues" evidence="4">
    <location>
        <begin position="83"/>
        <end position="103"/>
    </location>
</feature>
<dbReference type="Gene3D" id="3.30.40.10">
    <property type="entry name" value="Zinc/RING finger domain, C3HC4 (zinc finger)"/>
    <property type="match status" value="1"/>
</dbReference>
<feature type="domain" description="Zinc finger PHD-type" evidence="5">
    <location>
        <begin position="3"/>
        <end position="51"/>
    </location>
</feature>
<evidence type="ECO:0000256" key="1">
    <source>
        <dbReference type="ARBA" id="ARBA00022723"/>
    </source>
</evidence>
<keyword evidence="7" id="KW-1185">Reference proteome</keyword>
<gene>
    <name evidence="6" type="ORF">CHILSU_LOCUS2776</name>
</gene>
<dbReference type="EMBL" id="OU963907">
    <property type="protein sequence ID" value="CAH0399623.1"/>
    <property type="molecule type" value="Genomic_DNA"/>
</dbReference>
<evidence type="ECO:0000256" key="4">
    <source>
        <dbReference type="SAM" id="MobiDB-lite"/>
    </source>
</evidence>
<dbReference type="SUPFAM" id="SSF57903">
    <property type="entry name" value="FYVE/PHD zinc finger"/>
    <property type="match status" value="1"/>
</dbReference>
<proteinExistence type="predicted"/>
<keyword evidence="3" id="KW-0862">Zinc</keyword>
<organism evidence="6 7">
    <name type="scientific">Chilo suppressalis</name>
    <name type="common">Asiatic rice borer moth</name>
    <dbReference type="NCBI Taxonomy" id="168631"/>
    <lineage>
        <taxon>Eukaryota</taxon>
        <taxon>Metazoa</taxon>
        <taxon>Ecdysozoa</taxon>
        <taxon>Arthropoda</taxon>
        <taxon>Hexapoda</taxon>
        <taxon>Insecta</taxon>
        <taxon>Pterygota</taxon>
        <taxon>Neoptera</taxon>
        <taxon>Endopterygota</taxon>
        <taxon>Lepidoptera</taxon>
        <taxon>Glossata</taxon>
        <taxon>Ditrysia</taxon>
        <taxon>Pyraloidea</taxon>
        <taxon>Crambidae</taxon>
        <taxon>Crambinae</taxon>
        <taxon>Chilo</taxon>
    </lineage>
</organism>
<keyword evidence="2" id="KW-0863">Zinc-finger</keyword>
<dbReference type="InterPro" id="IPR013083">
    <property type="entry name" value="Znf_RING/FYVE/PHD"/>
</dbReference>
<evidence type="ECO:0000256" key="3">
    <source>
        <dbReference type="ARBA" id="ARBA00022833"/>
    </source>
</evidence>
<evidence type="ECO:0000256" key="2">
    <source>
        <dbReference type="ARBA" id="ARBA00022771"/>
    </source>
</evidence>
<dbReference type="InterPro" id="IPR011011">
    <property type="entry name" value="Znf_FYVE_PHD"/>
</dbReference>